<dbReference type="EMBL" id="CM037013">
    <property type="protein sequence ID" value="KAH7689239.1"/>
    <property type="molecule type" value="Genomic_DNA"/>
</dbReference>
<accession>A0ACB7WMV3</accession>
<reference evidence="2" key="1">
    <citation type="journal article" date="2022" name="Nat. Commun.">
        <title>Chromosome evolution and the genetic basis of agronomically important traits in greater yam.</title>
        <authorList>
            <person name="Bredeson J.V."/>
            <person name="Lyons J.B."/>
            <person name="Oniyinde I.O."/>
            <person name="Okereke N.R."/>
            <person name="Kolade O."/>
            <person name="Nnabue I."/>
            <person name="Nwadili C.O."/>
            <person name="Hribova E."/>
            <person name="Parker M."/>
            <person name="Nwogha J."/>
            <person name="Shu S."/>
            <person name="Carlson J."/>
            <person name="Kariba R."/>
            <person name="Muthemba S."/>
            <person name="Knop K."/>
            <person name="Barton G.J."/>
            <person name="Sherwood A.V."/>
            <person name="Lopez-Montes A."/>
            <person name="Asiedu R."/>
            <person name="Jamnadass R."/>
            <person name="Muchugi A."/>
            <person name="Goodstein D."/>
            <person name="Egesi C.N."/>
            <person name="Featherston J."/>
            <person name="Asfaw A."/>
            <person name="Simpson G.G."/>
            <person name="Dolezel J."/>
            <person name="Hendre P.S."/>
            <person name="Van Deynze A."/>
            <person name="Kumar P.L."/>
            <person name="Obidiegwu J.E."/>
            <person name="Bhattacharjee R."/>
            <person name="Rokhsar D.S."/>
        </authorList>
    </citation>
    <scope>NUCLEOTIDE SEQUENCE [LARGE SCALE GENOMIC DNA]</scope>
    <source>
        <strain evidence="2">cv. TDa95/00328</strain>
    </source>
</reference>
<gene>
    <name evidence="1" type="ORF">IHE45_03G083900</name>
</gene>
<keyword evidence="2" id="KW-1185">Reference proteome</keyword>
<organism evidence="1 2">
    <name type="scientific">Dioscorea alata</name>
    <name type="common">Purple yam</name>
    <dbReference type="NCBI Taxonomy" id="55571"/>
    <lineage>
        <taxon>Eukaryota</taxon>
        <taxon>Viridiplantae</taxon>
        <taxon>Streptophyta</taxon>
        <taxon>Embryophyta</taxon>
        <taxon>Tracheophyta</taxon>
        <taxon>Spermatophyta</taxon>
        <taxon>Magnoliopsida</taxon>
        <taxon>Liliopsida</taxon>
        <taxon>Dioscoreales</taxon>
        <taxon>Dioscoreaceae</taxon>
        <taxon>Dioscorea</taxon>
    </lineage>
</organism>
<dbReference type="Proteomes" id="UP000827976">
    <property type="component" value="Chromosome 3"/>
</dbReference>
<name>A0ACB7WMV3_DIOAL</name>
<proteinExistence type="predicted"/>
<sequence length="201" mass="22993">MITKDNCATEPDPDDNELRIDQEKIYAEPNPDDILDIRENMTHIINIIREPAVNDEPDPMIAQTMQTHKSIVRLSTNLILMIHQLLHLLMMLKLVYQLAMVHQSNLCFLERSATHQIPMTLKNVALMDGKQMKIDEPDPDDNTNSSDNEELQIIEEPAAAICARLRKAIALLRPEAHKKLSGFLFRKLIPLILVTSFLEHT</sequence>
<protein>
    <submittedName>
        <fullName evidence="1">Uncharacterized protein</fullName>
    </submittedName>
</protein>
<comment type="caution">
    <text evidence="1">The sequence shown here is derived from an EMBL/GenBank/DDBJ whole genome shotgun (WGS) entry which is preliminary data.</text>
</comment>
<evidence type="ECO:0000313" key="1">
    <source>
        <dbReference type="EMBL" id="KAH7689239.1"/>
    </source>
</evidence>
<evidence type="ECO:0000313" key="2">
    <source>
        <dbReference type="Proteomes" id="UP000827976"/>
    </source>
</evidence>